<dbReference type="Proteomes" id="UP000240830">
    <property type="component" value="Unassembled WGS sequence"/>
</dbReference>
<evidence type="ECO:0000313" key="2">
    <source>
        <dbReference type="Proteomes" id="UP000240830"/>
    </source>
</evidence>
<reference evidence="1 2" key="1">
    <citation type="submission" date="2016-10" db="EMBL/GenBank/DDBJ databases">
        <title>The genome of Paramicrosporidium saccamoebae is the missing link in understanding Cryptomycota and Microsporidia evolution.</title>
        <authorList>
            <person name="Quandt C.A."/>
            <person name="Beaudet D."/>
            <person name="Corsaro D."/>
            <person name="Michel R."/>
            <person name="Corradi N."/>
            <person name="James T."/>
        </authorList>
    </citation>
    <scope>NUCLEOTIDE SEQUENCE [LARGE SCALE GENOMIC DNA]</scope>
    <source>
        <strain evidence="1 2">KSL3</strain>
    </source>
</reference>
<proteinExistence type="predicted"/>
<comment type="caution">
    <text evidence="1">The sequence shown here is derived from an EMBL/GenBank/DDBJ whole genome shotgun (WGS) entry which is preliminary data.</text>
</comment>
<name>A0A2H9TG02_9FUNG</name>
<organism evidence="1 2">
    <name type="scientific">Paramicrosporidium saccamoebae</name>
    <dbReference type="NCBI Taxonomy" id="1246581"/>
    <lineage>
        <taxon>Eukaryota</taxon>
        <taxon>Fungi</taxon>
        <taxon>Fungi incertae sedis</taxon>
        <taxon>Cryptomycota</taxon>
        <taxon>Cryptomycota incertae sedis</taxon>
        <taxon>Paramicrosporidium</taxon>
    </lineage>
</organism>
<accession>A0A2H9TG02</accession>
<evidence type="ECO:0000313" key="1">
    <source>
        <dbReference type="EMBL" id="PJF16619.1"/>
    </source>
</evidence>
<gene>
    <name evidence="1" type="ORF">PSACC_03631</name>
</gene>
<keyword evidence="2" id="KW-1185">Reference proteome</keyword>
<dbReference type="AlphaFoldDB" id="A0A2H9TG02"/>
<dbReference type="EMBL" id="MTSL01000213">
    <property type="protein sequence ID" value="PJF16619.1"/>
    <property type="molecule type" value="Genomic_DNA"/>
</dbReference>
<sequence>MADIVGTVRIWNAYRACVPASGGGGCDSSVCDAKHSVWGGDRTGVLAGGTGDLVQTGGRGTIPTIRPLCMVPCDDDNGGIGHLDGANRNGNLGGAWKRDGNGAIPWKSNNSHYLLSLLDH</sequence>
<protein>
    <submittedName>
        <fullName evidence="1">Uncharacterized protein</fullName>
    </submittedName>
</protein>